<sequence>MASPLLPGGIACLSFYYTIPAATTTLQVMTRTEDNVRVELWNVTERARRNWTRVEGLVVENIDHFVVCNWFSIF</sequence>
<organism evidence="1 2">
    <name type="scientific">Dreissena polymorpha</name>
    <name type="common">Zebra mussel</name>
    <name type="synonym">Mytilus polymorpha</name>
    <dbReference type="NCBI Taxonomy" id="45954"/>
    <lineage>
        <taxon>Eukaryota</taxon>
        <taxon>Metazoa</taxon>
        <taxon>Spiralia</taxon>
        <taxon>Lophotrochozoa</taxon>
        <taxon>Mollusca</taxon>
        <taxon>Bivalvia</taxon>
        <taxon>Autobranchia</taxon>
        <taxon>Heteroconchia</taxon>
        <taxon>Euheterodonta</taxon>
        <taxon>Imparidentia</taxon>
        <taxon>Neoheterodontei</taxon>
        <taxon>Myida</taxon>
        <taxon>Dreissenoidea</taxon>
        <taxon>Dreissenidae</taxon>
        <taxon>Dreissena</taxon>
    </lineage>
</organism>
<keyword evidence="2" id="KW-1185">Reference proteome</keyword>
<protein>
    <submittedName>
        <fullName evidence="1">Uncharacterized protein</fullName>
    </submittedName>
</protein>
<gene>
    <name evidence="1" type="ORF">DPMN_103586</name>
</gene>
<dbReference type="Proteomes" id="UP000828390">
    <property type="component" value="Unassembled WGS sequence"/>
</dbReference>
<reference evidence="1" key="2">
    <citation type="submission" date="2020-11" db="EMBL/GenBank/DDBJ databases">
        <authorList>
            <person name="McCartney M.A."/>
            <person name="Auch B."/>
            <person name="Kono T."/>
            <person name="Mallez S."/>
            <person name="Becker A."/>
            <person name="Gohl D.M."/>
            <person name="Silverstein K.A.T."/>
            <person name="Koren S."/>
            <person name="Bechman K.B."/>
            <person name="Herman A."/>
            <person name="Abrahante J.E."/>
            <person name="Garbe J."/>
        </authorList>
    </citation>
    <scope>NUCLEOTIDE SEQUENCE</scope>
    <source>
        <strain evidence="1">Duluth1</strain>
        <tissue evidence="1">Whole animal</tissue>
    </source>
</reference>
<accession>A0A9D4K0Y3</accession>
<proteinExistence type="predicted"/>
<dbReference type="AlphaFoldDB" id="A0A9D4K0Y3"/>
<evidence type="ECO:0000313" key="1">
    <source>
        <dbReference type="EMBL" id="KAH3830344.1"/>
    </source>
</evidence>
<comment type="caution">
    <text evidence="1">The sequence shown here is derived from an EMBL/GenBank/DDBJ whole genome shotgun (WGS) entry which is preliminary data.</text>
</comment>
<dbReference type="Gene3D" id="2.60.120.200">
    <property type="match status" value="1"/>
</dbReference>
<evidence type="ECO:0000313" key="2">
    <source>
        <dbReference type="Proteomes" id="UP000828390"/>
    </source>
</evidence>
<dbReference type="EMBL" id="JAIWYP010000004">
    <property type="protein sequence ID" value="KAH3830344.1"/>
    <property type="molecule type" value="Genomic_DNA"/>
</dbReference>
<reference evidence="1" key="1">
    <citation type="journal article" date="2019" name="bioRxiv">
        <title>The Genome of the Zebra Mussel, Dreissena polymorpha: A Resource for Invasive Species Research.</title>
        <authorList>
            <person name="McCartney M.A."/>
            <person name="Auch B."/>
            <person name="Kono T."/>
            <person name="Mallez S."/>
            <person name="Zhang Y."/>
            <person name="Obille A."/>
            <person name="Becker A."/>
            <person name="Abrahante J.E."/>
            <person name="Garbe J."/>
            <person name="Badalamenti J.P."/>
            <person name="Herman A."/>
            <person name="Mangelson H."/>
            <person name="Liachko I."/>
            <person name="Sullivan S."/>
            <person name="Sone E.D."/>
            <person name="Koren S."/>
            <person name="Silverstein K.A.T."/>
            <person name="Beckman K.B."/>
            <person name="Gohl D.M."/>
        </authorList>
    </citation>
    <scope>NUCLEOTIDE SEQUENCE</scope>
    <source>
        <strain evidence="1">Duluth1</strain>
        <tissue evidence="1">Whole animal</tissue>
    </source>
</reference>
<name>A0A9D4K0Y3_DREPO</name>